<feature type="domain" description="VOC" evidence="1">
    <location>
        <begin position="157"/>
        <end position="275"/>
    </location>
</feature>
<comment type="caution">
    <text evidence="2">The sequence shown here is derived from an EMBL/GenBank/DDBJ whole genome shotgun (WGS) entry which is preliminary data.</text>
</comment>
<dbReference type="InterPro" id="IPR037523">
    <property type="entry name" value="VOC_core"/>
</dbReference>
<evidence type="ECO:0000313" key="2">
    <source>
        <dbReference type="EMBL" id="OJG19005.1"/>
    </source>
</evidence>
<organism evidence="2 3">
    <name type="scientific">Enterococcus canis</name>
    <dbReference type="NCBI Taxonomy" id="214095"/>
    <lineage>
        <taxon>Bacteria</taxon>
        <taxon>Bacillati</taxon>
        <taxon>Bacillota</taxon>
        <taxon>Bacilli</taxon>
        <taxon>Lactobacillales</taxon>
        <taxon>Enterococcaceae</taxon>
        <taxon>Enterococcus</taxon>
    </lineage>
</organism>
<proteinExistence type="predicted"/>
<evidence type="ECO:0000259" key="1">
    <source>
        <dbReference type="PROSITE" id="PS51819"/>
    </source>
</evidence>
<dbReference type="PANTHER" id="PTHR36110:SF3">
    <property type="entry name" value="VOC DOMAIN-CONTAINING PROTEIN"/>
    <property type="match status" value="1"/>
</dbReference>
<dbReference type="InterPro" id="IPR029068">
    <property type="entry name" value="Glyas_Bleomycin-R_OHBP_Dase"/>
</dbReference>
<dbReference type="InterPro" id="IPR052537">
    <property type="entry name" value="Extradiol_RC_dioxygenase"/>
</dbReference>
<dbReference type="EMBL" id="JXKH01000003">
    <property type="protein sequence ID" value="OJG19005.1"/>
    <property type="molecule type" value="Genomic_DNA"/>
</dbReference>
<accession>A0A1L8RH17</accession>
<name>A0A1L8RH17_9ENTE</name>
<gene>
    <name evidence="2" type="ORF">RU97_GL001623</name>
</gene>
<reference evidence="2 3" key="1">
    <citation type="submission" date="2014-12" db="EMBL/GenBank/DDBJ databases">
        <title>Draft genome sequences of 29 type strains of Enterococci.</title>
        <authorList>
            <person name="Zhong Z."/>
            <person name="Sun Z."/>
            <person name="Liu W."/>
            <person name="Zhang W."/>
            <person name="Zhang H."/>
        </authorList>
    </citation>
    <scope>NUCLEOTIDE SEQUENCE [LARGE SCALE GENOMIC DNA]</scope>
    <source>
        <strain evidence="2 3">DSM 17029</strain>
    </source>
</reference>
<evidence type="ECO:0000313" key="3">
    <source>
        <dbReference type="Proteomes" id="UP000181884"/>
    </source>
</evidence>
<dbReference type="RefSeq" id="WP_067392951.1">
    <property type="nucleotide sequence ID" value="NZ_JXKH01000003.1"/>
</dbReference>
<dbReference type="InterPro" id="IPR004360">
    <property type="entry name" value="Glyas_Fos-R_dOase_dom"/>
</dbReference>
<keyword evidence="3" id="KW-1185">Reference proteome</keyword>
<dbReference type="SUPFAM" id="SSF54593">
    <property type="entry name" value="Glyoxalase/Bleomycin resistance protein/Dihydroxybiphenyl dioxygenase"/>
    <property type="match status" value="1"/>
</dbReference>
<dbReference type="STRING" id="214095.RU97_GL001623"/>
<protein>
    <submittedName>
        <fullName evidence="2">Glyoxalase</fullName>
    </submittedName>
</protein>
<dbReference type="AlphaFoldDB" id="A0A1L8RH17"/>
<dbReference type="Pfam" id="PF00903">
    <property type="entry name" value="Glyoxalase"/>
    <property type="match status" value="2"/>
</dbReference>
<dbReference type="PANTHER" id="PTHR36110">
    <property type="entry name" value="RING-CLEAVING DIOXYGENASE MHQE-RELATED"/>
    <property type="match status" value="1"/>
</dbReference>
<dbReference type="Gene3D" id="3.10.180.10">
    <property type="entry name" value="2,3-Dihydroxybiphenyl 1,2-Dioxygenase, domain 1"/>
    <property type="match status" value="2"/>
</dbReference>
<dbReference type="PROSITE" id="PS51819">
    <property type="entry name" value="VOC"/>
    <property type="match status" value="2"/>
</dbReference>
<sequence length="317" mass="35907">MYEIRGIHHVTGMTSRAETAYRFFTEILGLRLIKRTLNYDDIQTYHLYFADDIGTPGTDIDFFDFPDQGPAVLGNNQVRMATFRVRSDEAIDFWQERFTELGIVTAAPYLFFGKKVLPFEDGDGAEYLLISDEWDAGEAGGRPWAESPVPPEYGIIGLGPVIMKVADGRLLDLVLRDVLAFEMTAQEGNYLYYEVDEGGNGASLIVEESDEETGESGYGSIHHIALRVDDEESLDFWIERIRHFEIQVTDPVDRLYFKSAYFGASPGIMLELSTDGPGFFVDEPYETSGTTLKLPPFLEEQREFVERMIRPLQLGDE</sequence>
<feature type="domain" description="VOC" evidence="1">
    <location>
        <begin position="6"/>
        <end position="132"/>
    </location>
</feature>
<dbReference type="Proteomes" id="UP000181884">
    <property type="component" value="Unassembled WGS sequence"/>
</dbReference>